<keyword evidence="3" id="KW-0560">Oxidoreductase</keyword>
<dbReference type="InterPro" id="IPR029068">
    <property type="entry name" value="Glyas_Bleomycin-R_OHBP_Dase"/>
</dbReference>
<organism evidence="3">
    <name type="scientific">Tolypothrix bouteillei VB521301</name>
    <dbReference type="NCBI Taxonomy" id="1479485"/>
    <lineage>
        <taxon>Bacteria</taxon>
        <taxon>Bacillati</taxon>
        <taxon>Cyanobacteriota</taxon>
        <taxon>Cyanophyceae</taxon>
        <taxon>Nostocales</taxon>
        <taxon>Tolypothrichaceae</taxon>
        <taxon>Tolypothrix</taxon>
    </lineage>
</organism>
<protein>
    <submittedName>
        <fullName evidence="2 3">Bleomycin resistance protein</fullName>
    </submittedName>
</protein>
<keyword evidence="4" id="KW-1185">Reference proteome</keyword>
<dbReference type="OrthoDB" id="9796521at2"/>
<dbReference type="EMBL" id="JHEG04000001">
    <property type="protein sequence ID" value="KAF3888252.1"/>
    <property type="molecule type" value="Genomic_DNA"/>
</dbReference>
<gene>
    <name evidence="3" type="ORF">DA73_0204980</name>
    <name evidence="2" type="ORF">DA73_0400024240</name>
</gene>
<dbReference type="GO" id="GO:0051213">
    <property type="term" value="F:dioxygenase activity"/>
    <property type="evidence" value="ECO:0007669"/>
    <property type="project" value="UniProtKB-KW"/>
</dbReference>
<dbReference type="Pfam" id="PF00903">
    <property type="entry name" value="Glyoxalase"/>
    <property type="match status" value="1"/>
</dbReference>
<dbReference type="STRING" id="1479485.DA73_0204980"/>
<sequence>MKVDTAYTRLLVKNWKDCFFFYKEVIEFDVAVVDEEAGYAEFKAGDMRLTLFRRQEMAQMIHNADKPAHAECQDTVALVFIVHDLEEEYQRLRHKGVNFTAAPMNNPYYNLKTAYLRDPDGTLIGLYQYLM</sequence>
<evidence type="ECO:0000313" key="4">
    <source>
        <dbReference type="Proteomes" id="UP000029738"/>
    </source>
</evidence>
<dbReference type="AlphaFoldDB" id="A0A0C1RLI3"/>
<dbReference type="InterPro" id="IPR004360">
    <property type="entry name" value="Glyas_Fos-R_dOase_dom"/>
</dbReference>
<dbReference type="PROSITE" id="PS51819">
    <property type="entry name" value="VOC"/>
    <property type="match status" value="1"/>
</dbReference>
<reference evidence="2" key="2">
    <citation type="submission" date="2019-11" db="EMBL/GenBank/DDBJ databases">
        <title>Improved Assembly of Tolypothrix boutellei genome.</title>
        <authorList>
            <person name="Sarangi A.N."/>
            <person name="Mukherjee M."/>
            <person name="Ghosh S."/>
            <person name="Singh D."/>
            <person name="Das A."/>
            <person name="Kant S."/>
            <person name="Prusty A."/>
            <person name="Tripathy S."/>
        </authorList>
    </citation>
    <scope>NUCLEOTIDE SEQUENCE</scope>
    <source>
        <strain evidence="2">VB521301</strain>
    </source>
</reference>
<evidence type="ECO:0000259" key="1">
    <source>
        <dbReference type="PROSITE" id="PS51819"/>
    </source>
</evidence>
<dbReference type="Proteomes" id="UP000029738">
    <property type="component" value="Unassembled WGS sequence"/>
</dbReference>
<feature type="domain" description="VOC" evidence="1">
    <location>
        <begin position="4"/>
        <end position="129"/>
    </location>
</feature>
<accession>A0A0C1RLI3</accession>
<dbReference type="RefSeq" id="WP_038081939.1">
    <property type="nucleotide sequence ID" value="NZ_JHEG04000001.1"/>
</dbReference>
<proteinExistence type="predicted"/>
<dbReference type="Gene3D" id="3.10.180.10">
    <property type="entry name" value="2,3-Dihydroxybiphenyl 1,2-Dioxygenase, domain 1"/>
    <property type="match status" value="1"/>
</dbReference>
<dbReference type="InterPro" id="IPR037523">
    <property type="entry name" value="VOC_core"/>
</dbReference>
<evidence type="ECO:0000313" key="2">
    <source>
        <dbReference type="EMBL" id="KAF3888252.1"/>
    </source>
</evidence>
<dbReference type="SUPFAM" id="SSF54593">
    <property type="entry name" value="Glyoxalase/Bleomycin resistance protein/Dihydroxybiphenyl dioxygenase"/>
    <property type="match status" value="1"/>
</dbReference>
<reference evidence="3" key="1">
    <citation type="journal article" date="2015" name="Genome Announc.">
        <title>Draft Genome Sequence of Tolypothrix boutellei Strain VB521301.</title>
        <authorList>
            <person name="Chandrababunaidu M.M."/>
            <person name="Singh D."/>
            <person name="Sen D."/>
            <person name="Bhan S."/>
            <person name="Das S."/>
            <person name="Gupta A."/>
            <person name="Adhikary S.P."/>
            <person name="Tripathy S."/>
        </authorList>
    </citation>
    <scope>NUCLEOTIDE SEQUENCE</scope>
    <source>
        <strain evidence="3">VB521301</strain>
    </source>
</reference>
<name>A0A0C1RLI3_9CYAN</name>
<comment type="caution">
    <text evidence="3">The sequence shown here is derived from an EMBL/GenBank/DDBJ whole genome shotgun (WGS) entry which is preliminary data.</text>
</comment>
<dbReference type="EMBL" id="JHEG02000019">
    <property type="protein sequence ID" value="KIE12840.1"/>
    <property type="molecule type" value="Genomic_DNA"/>
</dbReference>
<keyword evidence="3" id="KW-0223">Dioxygenase</keyword>
<evidence type="ECO:0000313" key="3">
    <source>
        <dbReference type="EMBL" id="KIE12840.1"/>
    </source>
</evidence>